<evidence type="ECO:0000259" key="2">
    <source>
        <dbReference type="PROSITE" id="PS50887"/>
    </source>
</evidence>
<dbReference type="InParanoid" id="A0A3N0VGJ4"/>
<dbReference type="InterPro" id="IPR043128">
    <property type="entry name" value="Rev_trsase/Diguanyl_cyclase"/>
</dbReference>
<evidence type="ECO:0000313" key="4">
    <source>
        <dbReference type="Proteomes" id="UP000282106"/>
    </source>
</evidence>
<dbReference type="SUPFAM" id="SSF52172">
    <property type="entry name" value="CheY-like"/>
    <property type="match status" value="1"/>
</dbReference>
<dbReference type="Pfam" id="PF00990">
    <property type="entry name" value="GGDEF"/>
    <property type="match status" value="1"/>
</dbReference>
<gene>
    <name evidence="3" type="ORF">ED208_05750</name>
</gene>
<dbReference type="InterPro" id="IPR052163">
    <property type="entry name" value="DGC-Regulatory_Protein"/>
</dbReference>
<name>A0A3N0VGJ4_9GAMM</name>
<dbReference type="AlphaFoldDB" id="A0A3N0VGJ4"/>
<dbReference type="InterPro" id="IPR011006">
    <property type="entry name" value="CheY-like_superfamily"/>
</dbReference>
<dbReference type="SUPFAM" id="SSF55073">
    <property type="entry name" value="Nucleotide cyclase"/>
    <property type="match status" value="1"/>
</dbReference>
<dbReference type="NCBIfam" id="TIGR00254">
    <property type="entry name" value="GGDEF"/>
    <property type="match status" value="1"/>
</dbReference>
<comment type="cofactor">
    <cofactor evidence="1">
        <name>Mg(2+)</name>
        <dbReference type="ChEBI" id="CHEBI:18420"/>
    </cofactor>
</comment>
<proteinExistence type="predicted"/>
<dbReference type="PANTHER" id="PTHR46663:SF2">
    <property type="entry name" value="GGDEF DOMAIN-CONTAINING PROTEIN"/>
    <property type="match status" value="1"/>
</dbReference>
<keyword evidence="4" id="KW-1185">Reference proteome</keyword>
<dbReference type="CDD" id="cd01949">
    <property type="entry name" value="GGDEF"/>
    <property type="match status" value="1"/>
</dbReference>
<accession>A0A3N0VGJ4</accession>
<dbReference type="PANTHER" id="PTHR46663">
    <property type="entry name" value="DIGUANYLATE CYCLASE DGCT-RELATED"/>
    <property type="match status" value="1"/>
</dbReference>
<dbReference type="Gene3D" id="3.30.70.270">
    <property type="match status" value="1"/>
</dbReference>
<dbReference type="InterPro" id="IPR000160">
    <property type="entry name" value="GGDEF_dom"/>
</dbReference>
<dbReference type="SMART" id="SM00267">
    <property type="entry name" value="GGDEF"/>
    <property type="match status" value="1"/>
</dbReference>
<feature type="domain" description="GGDEF" evidence="2">
    <location>
        <begin position="191"/>
        <end position="327"/>
    </location>
</feature>
<reference evidence="3 4" key="1">
    <citation type="submission" date="2018-10" db="EMBL/GenBank/DDBJ databases">
        <authorList>
            <person name="Chen W.-M."/>
        </authorList>
    </citation>
    <scope>NUCLEOTIDE SEQUENCE [LARGE SCALE GENOMIC DNA]</scope>
    <source>
        <strain evidence="3 4">THS-13</strain>
    </source>
</reference>
<protein>
    <submittedName>
        <fullName evidence="3">Diguanylate cyclase</fullName>
    </submittedName>
</protein>
<dbReference type="InterPro" id="IPR029787">
    <property type="entry name" value="Nucleotide_cyclase"/>
</dbReference>
<evidence type="ECO:0000313" key="3">
    <source>
        <dbReference type="EMBL" id="ROH91879.1"/>
    </source>
</evidence>
<evidence type="ECO:0000256" key="1">
    <source>
        <dbReference type="ARBA" id="ARBA00001946"/>
    </source>
</evidence>
<dbReference type="RefSeq" id="WP_123210923.1">
    <property type="nucleotide sequence ID" value="NZ_RJVO01000002.1"/>
</dbReference>
<organism evidence="3 4">
    <name type="scientific">Stagnimonas aquatica</name>
    <dbReference type="NCBI Taxonomy" id="2689987"/>
    <lineage>
        <taxon>Bacteria</taxon>
        <taxon>Pseudomonadati</taxon>
        <taxon>Pseudomonadota</taxon>
        <taxon>Gammaproteobacteria</taxon>
        <taxon>Nevskiales</taxon>
        <taxon>Nevskiaceae</taxon>
        <taxon>Stagnimonas</taxon>
    </lineage>
</organism>
<dbReference type="PROSITE" id="PS50887">
    <property type="entry name" value="GGDEF"/>
    <property type="match status" value="1"/>
</dbReference>
<sequence>MNAAVTLPTILLVGEVAEDLRLVRQMLDGVEAEFGLRKSLEQAGQVFLEQQPALVIVCQEPAAVPAAEAEAPPVWAEYFGDSPVIFLASEASSRDPQRLQCFDAANLDYVLRPLQKHNLLPKVRAYLNAYRSKLGLQAALEQLYERGREVQELQDTFRKLAYQDPLTGLPNRLQFMDRLANAIARADRNRSRLGVLFIDIDGFKGVNDQHGHAAGDELLRQIATRLSSAVRRADTVSRLSGDEFAVLIEQQADAGSALAVGNKICQIVAQPFELELAPGQPLGLGCSVGVVLYPDHGRDCDSLLRAADQAMYEAKRGGKGIARLAPLAGPQADLPAAAAAPSLAAGLPGTAS</sequence>
<dbReference type="GO" id="GO:0003824">
    <property type="term" value="F:catalytic activity"/>
    <property type="evidence" value="ECO:0007669"/>
    <property type="project" value="UniProtKB-ARBA"/>
</dbReference>
<dbReference type="Proteomes" id="UP000282106">
    <property type="component" value="Unassembled WGS sequence"/>
</dbReference>
<dbReference type="FunFam" id="3.30.70.270:FF:000001">
    <property type="entry name" value="Diguanylate cyclase domain protein"/>
    <property type="match status" value="1"/>
</dbReference>
<dbReference type="EMBL" id="RJVO01000002">
    <property type="protein sequence ID" value="ROH91879.1"/>
    <property type="molecule type" value="Genomic_DNA"/>
</dbReference>
<comment type="caution">
    <text evidence="3">The sequence shown here is derived from an EMBL/GenBank/DDBJ whole genome shotgun (WGS) entry which is preliminary data.</text>
</comment>